<dbReference type="EMBL" id="OAPG01000019">
    <property type="protein sequence ID" value="SNX87448.1"/>
    <property type="molecule type" value="Genomic_DNA"/>
</dbReference>
<feature type="compositionally biased region" description="Low complexity" evidence="1">
    <location>
        <begin position="87"/>
        <end position="97"/>
    </location>
</feature>
<dbReference type="AlphaFoldDB" id="A0AAJ5C8D3"/>
<accession>A0AAJ5C8D3</accession>
<feature type="compositionally biased region" description="Low complexity" evidence="1">
    <location>
        <begin position="246"/>
        <end position="257"/>
    </location>
</feature>
<feature type="region of interest" description="Disordered" evidence="1">
    <location>
        <begin position="87"/>
        <end position="159"/>
    </location>
</feature>
<evidence type="ECO:0000313" key="2">
    <source>
        <dbReference type="EMBL" id="SNX87448.1"/>
    </source>
</evidence>
<evidence type="ECO:0000256" key="1">
    <source>
        <dbReference type="SAM" id="MobiDB-lite"/>
    </source>
</evidence>
<name>A0AAJ5C8D3_9BASI</name>
<comment type="caution">
    <text evidence="2">The sequence shown here is derived from an EMBL/GenBank/DDBJ whole genome shotgun (WGS) entry which is preliminary data.</text>
</comment>
<reference evidence="2" key="1">
    <citation type="submission" date="2023-10" db="EMBL/GenBank/DDBJ databases">
        <authorList>
            <person name="Guldener U."/>
        </authorList>
    </citation>
    <scope>NUCLEOTIDE SEQUENCE</scope>
    <source>
        <strain evidence="2">Mp4</strain>
    </source>
</reference>
<evidence type="ECO:0000313" key="3">
    <source>
        <dbReference type="Proteomes" id="UP001294444"/>
    </source>
</evidence>
<sequence>MNFSYHQRMHQQQHNSVSPGLALRLEAGLEPDHRVPIDAPQGLLFEWWVVFWEIFASRSVAQAGDATGLVADARTYTLSQEQEAQQQQQQQQAVQSVGGPSIVTTGCSGKTVPSAPNNTQQPMFGRRPSVLAASASSEPSSSKTSPTSGQPPQPKSQLPQLDLEASQKLNLARPASKRVIQQCMDMLQIGAKSIDALAPEERNALAKRVTRLQLAQNEAQMRLAQLHGLQPPKSLAGSADTGAGESNPSQKQQQPSNTHGAQPGQKQKQSSNPNPGPGARPSLPQLNTAAPMLRRLSQPFALAQAANRVASPLASSNGVLPSQSSPSVHVAQQDRTASGAHTPMNPPPAMRRPSVLGVDAALSPQRGMRPGLHASGPPSASPGDVSPLGEWHGPDENMIANDHGLQNGQRVPPQFQQVQWPVVIPSSTDSRAYTGLAYSGQPSGQSQFQMQPHQGLLGLPTSYAQNGNDSVNGNGLGSTTHGRLQFSLKPSVFGSAEANNGMMQMGMQGIGMGMGMGMGMGQAGGSPINTPLADLEYDLKVLLSNSAQMNGR</sequence>
<proteinExistence type="predicted"/>
<protein>
    <submittedName>
        <fullName evidence="2">Uncharacterized protein</fullName>
    </submittedName>
</protein>
<gene>
    <name evidence="2" type="ORF">MEPE_06158</name>
</gene>
<keyword evidence="3" id="KW-1185">Reference proteome</keyword>
<feature type="compositionally biased region" description="Low complexity" evidence="1">
    <location>
        <begin position="128"/>
        <end position="148"/>
    </location>
</feature>
<feature type="compositionally biased region" description="Polar residues" evidence="1">
    <location>
        <begin position="258"/>
        <end position="273"/>
    </location>
</feature>
<feature type="region of interest" description="Disordered" evidence="1">
    <location>
        <begin position="314"/>
        <end position="391"/>
    </location>
</feature>
<feature type="compositionally biased region" description="Polar residues" evidence="1">
    <location>
        <begin position="314"/>
        <end position="327"/>
    </location>
</feature>
<dbReference type="Proteomes" id="UP001294444">
    <property type="component" value="Unassembled WGS sequence"/>
</dbReference>
<feature type="region of interest" description="Disordered" evidence="1">
    <location>
        <begin position="227"/>
        <end position="285"/>
    </location>
</feature>
<organism evidence="2 3">
    <name type="scientific">Melanopsichium pennsylvanicum</name>
    <dbReference type="NCBI Taxonomy" id="63383"/>
    <lineage>
        <taxon>Eukaryota</taxon>
        <taxon>Fungi</taxon>
        <taxon>Dikarya</taxon>
        <taxon>Basidiomycota</taxon>
        <taxon>Ustilaginomycotina</taxon>
        <taxon>Ustilaginomycetes</taxon>
        <taxon>Ustilaginales</taxon>
        <taxon>Ustilaginaceae</taxon>
        <taxon>Melanopsichium</taxon>
    </lineage>
</organism>